<dbReference type="STRING" id="762968.HMPREF9441_00759"/>
<proteinExistence type="predicted"/>
<dbReference type="PATRIC" id="fig|762968.3.peg.682"/>
<feature type="region of interest" description="Disordered" evidence="1">
    <location>
        <begin position="44"/>
        <end position="64"/>
    </location>
</feature>
<sequence length="64" mass="7989">MDDWEELESWHEDLRTWERFQDELEKINEENLYEMRDFQNRKLSLQQETSTRPCAKQSNPKVEQ</sequence>
<evidence type="ECO:0000313" key="2">
    <source>
        <dbReference type="EMBL" id="EHH01351.1"/>
    </source>
</evidence>
<organism evidence="2 3">
    <name type="scientific">Paraprevotella clara YIT 11840</name>
    <dbReference type="NCBI Taxonomy" id="762968"/>
    <lineage>
        <taxon>Bacteria</taxon>
        <taxon>Pseudomonadati</taxon>
        <taxon>Bacteroidota</taxon>
        <taxon>Bacteroidia</taxon>
        <taxon>Bacteroidales</taxon>
        <taxon>Prevotellaceae</taxon>
        <taxon>Paraprevotella</taxon>
    </lineage>
</organism>
<dbReference type="RefSeq" id="WP_008617965.1">
    <property type="nucleotide sequence ID" value="NZ_JH376587.1"/>
</dbReference>
<protein>
    <submittedName>
        <fullName evidence="2">Uncharacterized protein</fullName>
    </submittedName>
</protein>
<comment type="caution">
    <text evidence="2">The sequence shown here is derived from an EMBL/GenBank/DDBJ whole genome shotgun (WGS) entry which is preliminary data.</text>
</comment>
<dbReference type="EMBL" id="AFFY01000011">
    <property type="protein sequence ID" value="EHH01351.1"/>
    <property type="molecule type" value="Genomic_DNA"/>
</dbReference>
<dbReference type="HOGENOM" id="CLU_2863742_0_0_10"/>
<dbReference type="Proteomes" id="UP000003598">
    <property type="component" value="Unassembled WGS sequence"/>
</dbReference>
<dbReference type="eggNOG" id="ENOG5030Y1Y">
    <property type="taxonomic scope" value="Bacteria"/>
</dbReference>
<evidence type="ECO:0000313" key="3">
    <source>
        <dbReference type="Proteomes" id="UP000003598"/>
    </source>
</evidence>
<dbReference type="GeneID" id="93556459"/>
<keyword evidence="3" id="KW-1185">Reference proteome</keyword>
<evidence type="ECO:0000256" key="1">
    <source>
        <dbReference type="SAM" id="MobiDB-lite"/>
    </source>
</evidence>
<accession>G5SN31</accession>
<gene>
    <name evidence="2" type="ORF">HMPREF9441_00759</name>
</gene>
<reference evidence="2 3" key="1">
    <citation type="submission" date="2011-03" db="EMBL/GenBank/DDBJ databases">
        <authorList>
            <person name="Weinstock G."/>
            <person name="Sodergren E."/>
            <person name="Clifton S."/>
            <person name="Fulton L."/>
            <person name="Fulton B."/>
            <person name="Courtney L."/>
            <person name="Fronick C."/>
            <person name="Harrison M."/>
            <person name="Strong C."/>
            <person name="Farmer C."/>
            <person name="Delahaunty K."/>
            <person name="Markovic C."/>
            <person name="Hall O."/>
            <person name="Minx P."/>
            <person name="Tomlinson C."/>
            <person name="Mitreva M."/>
            <person name="Hou S."/>
            <person name="Chen J."/>
            <person name="Wollam A."/>
            <person name="Pepin K.H."/>
            <person name="Johnson M."/>
            <person name="Bhonagiri V."/>
            <person name="Zhang X."/>
            <person name="Suruliraj S."/>
            <person name="Warren W."/>
            <person name="Chinwalla A."/>
            <person name="Mardis E.R."/>
            <person name="Wilson R.K."/>
        </authorList>
    </citation>
    <scope>NUCLEOTIDE SEQUENCE [LARGE SCALE GENOMIC DNA]</scope>
    <source>
        <strain evidence="2 3">YIT 11840</strain>
    </source>
</reference>
<dbReference type="AlphaFoldDB" id="G5SN31"/>
<name>G5SN31_9BACT</name>
<dbReference type="OrthoDB" id="1093970at2"/>